<keyword evidence="3" id="KW-1185">Reference proteome</keyword>
<feature type="region of interest" description="Disordered" evidence="1">
    <location>
        <begin position="32"/>
        <end position="69"/>
    </location>
</feature>
<gene>
    <name evidence="2" type="ORF">CDAR_259181</name>
</gene>
<comment type="caution">
    <text evidence="2">The sequence shown here is derived from an EMBL/GenBank/DDBJ whole genome shotgun (WGS) entry which is preliminary data.</text>
</comment>
<dbReference type="AlphaFoldDB" id="A0AAV4MBV4"/>
<evidence type="ECO:0000313" key="3">
    <source>
        <dbReference type="Proteomes" id="UP001054837"/>
    </source>
</evidence>
<evidence type="ECO:0000256" key="1">
    <source>
        <dbReference type="SAM" id="MobiDB-lite"/>
    </source>
</evidence>
<proteinExistence type="predicted"/>
<protein>
    <submittedName>
        <fullName evidence="2">Uncharacterized protein</fullName>
    </submittedName>
</protein>
<organism evidence="2 3">
    <name type="scientific">Caerostris darwini</name>
    <dbReference type="NCBI Taxonomy" id="1538125"/>
    <lineage>
        <taxon>Eukaryota</taxon>
        <taxon>Metazoa</taxon>
        <taxon>Ecdysozoa</taxon>
        <taxon>Arthropoda</taxon>
        <taxon>Chelicerata</taxon>
        <taxon>Arachnida</taxon>
        <taxon>Araneae</taxon>
        <taxon>Araneomorphae</taxon>
        <taxon>Entelegynae</taxon>
        <taxon>Araneoidea</taxon>
        <taxon>Araneidae</taxon>
        <taxon>Caerostris</taxon>
    </lineage>
</organism>
<name>A0AAV4MBV4_9ARAC</name>
<sequence>MHLQSSRYLANAFGHILLGNSECKQSRQLMRNSFSVASDPKQNNNTKKRKERDRRRAKKSCPAKPSSNNTSITIREKLLFFPFDVLGWGIFPSCCLRRREPNTKGGIRSVG</sequence>
<dbReference type="Proteomes" id="UP001054837">
    <property type="component" value="Unassembled WGS sequence"/>
</dbReference>
<feature type="compositionally biased region" description="Basic residues" evidence="1">
    <location>
        <begin position="46"/>
        <end position="61"/>
    </location>
</feature>
<accession>A0AAV4MBV4</accession>
<dbReference type="EMBL" id="BPLQ01000264">
    <property type="protein sequence ID" value="GIX69350.1"/>
    <property type="molecule type" value="Genomic_DNA"/>
</dbReference>
<feature type="compositionally biased region" description="Polar residues" evidence="1">
    <location>
        <begin position="32"/>
        <end position="45"/>
    </location>
</feature>
<reference evidence="2 3" key="1">
    <citation type="submission" date="2021-06" db="EMBL/GenBank/DDBJ databases">
        <title>Caerostris darwini draft genome.</title>
        <authorList>
            <person name="Kono N."/>
            <person name="Arakawa K."/>
        </authorList>
    </citation>
    <scope>NUCLEOTIDE SEQUENCE [LARGE SCALE GENOMIC DNA]</scope>
</reference>
<evidence type="ECO:0000313" key="2">
    <source>
        <dbReference type="EMBL" id="GIX69350.1"/>
    </source>
</evidence>